<dbReference type="InterPro" id="IPR047923">
    <property type="entry name" value="ArpA-like"/>
</dbReference>
<dbReference type="PANTHER" id="PTHR30055:SF234">
    <property type="entry name" value="HTH-TYPE TRANSCRIPTIONAL REGULATOR BETI"/>
    <property type="match status" value="1"/>
</dbReference>
<dbReference type="Gene3D" id="1.10.357.10">
    <property type="entry name" value="Tetracycline Repressor, domain 2"/>
    <property type="match status" value="1"/>
</dbReference>
<keyword evidence="2 4" id="KW-0238">DNA-binding</keyword>
<dbReference type="NCBIfam" id="NF041196">
    <property type="entry name" value="ScbR_bind_reg"/>
    <property type="match status" value="1"/>
</dbReference>
<comment type="caution">
    <text evidence="6">The sequence shown here is derived from an EMBL/GenBank/DDBJ whole genome shotgun (WGS) entry which is preliminary data.</text>
</comment>
<dbReference type="PRINTS" id="PR00455">
    <property type="entry name" value="HTHTETR"/>
</dbReference>
<evidence type="ECO:0000256" key="3">
    <source>
        <dbReference type="ARBA" id="ARBA00023163"/>
    </source>
</evidence>
<dbReference type="InterPro" id="IPR009057">
    <property type="entry name" value="Homeodomain-like_sf"/>
</dbReference>
<organism evidence="6 7">
    <name type="scientific">Streptomyces gamaensis</name>
    <dbReference type="NCBI Taxonomy" id="1763542"/>
    <lineage>
        <taxon>Bacteria</taxon>
        <taxon>Bacillati</taxon>
        <taxon>Actinomycetota</taxon>
        <taxon>Actinomycetes</taxon>
        <taxon>Kitasatosporales</taxon>
        <taxon>Streptomycetaceae</taxon>
        <taxon>Streptomyces</taxon>
    </lineage>
</organism>
<evidence type="ECO:0000313" key="7">
    <source>
        <dbReference type="Proteomes" id="UP001596083"/>
    </source>
</evidence>
<dbReference type="SUPFAM" id="SSF46689">
    <property type="entry name" value="Homeodomain-like"/>
    <property type="match status" value="1"/>
</dbReference>
<gene>
    <name evidence="6" type="ORF">ACFP1Z_05570</name>
</gene>
<feature type="DNA-binding region" description="H-T-H motif" evidence="4">
    <location>
        <begin position="31"/>
        <end position="50"/>
    </location>
</feature>
<protein>
    <submittedName>
        <fullName evidence="6">ScbR family autoregulator-binding transcription factor</fullName>
    </submittedName>
</protein>
<dbReference type="InterPro" id="IPR001647">
    <property type="entry name" value="HTH_TetR"/>
</dbReference>
<feature type="domain" description="HTH tetR-type" evidence="5">
    <location>
        <begin position="8"/>
        <end position="68"/>
    </location>
</feature>
<dbReference type="PROSITE" id="PS50977">
    <property type="entry name" value="HTH_TETR_2"/>
    <property type="match status" value="1"/>
</dbReference>
<dbReference type="RefSeq" id="WP_390314755.1">
    <property type="nucleotide sequence ID" value="NZ_JBHSPB010000003.1"/>
</dbReference>
<dbReference type="Proteomes" id="UP001596083">
    <property type="component" value="Unassembled WGS sequence"/>
</dbReference>
<keyword evidence="3" id="KW-0804">Transcription</keyword>
<sequence>MAKQDRAIRTRQTILEAAAAVFDERGYDAATISEILARAEVTKGALYFHFASKEELAHAVVDAQAAMLPPYPDLAWSSRMQQLVDLGMIFCHRLRVDPLLRGSARLCMEQSATTAHRCDLFAGCTELHVRILTEAKVRGEALPHVVPEEVAELIVGAYGGINALSQTVCSRADLEHRASVLYEHLMPSVAMPAVLVRLDMAPGRGARALAELDRFLAGTAGTGASCLLGGAAGPVRTPAPVGAG</sequence>
<dbReference type="Pfam" id="PF00440">
    <property type="entry name" value="TetR_N"/>
    <property type="match status" value="1"/>
</dbReference>
<evidence type="ECO:0000256" key="2">
    <source>
        <dbReference type="ARBA" id="ARBA00023125"/>
    </source>
</evidence>
<dbReference type="PROSITE" id="PS01081">
    <property type="entry name" value="HTH_TETR_1"/>
    <property type="match status" value="1"/>
</dbReference>
<dbReference type="EMBL" id="JBHSPB010000003">
    <property type="protein sequence ID" value="MFC5719647.1"/>
    <property type="molecule type" value="Genomic_DNA"/>
</dbReference>
<dbReference type="InterPro" id="IPR023772">
    <property type="entry name" value="DNA-bd_HTH_TetR-type_CS"/>
</dbReference>
<keyword evidence="7" id="KW-1185">Reference proteome</keyword>
<accession>A0ABW0YVT9</accession>
<dbReference type="InterPro" id="IPR036271">
    <property type="entry name" value="Tet_transcr_reg_TetR-rel_C_sf"/>
</dbReference>
<reference evidence="7" key="1">
    <citation type="journal article" date="2019" name="Int. J. Syst. Evol. Microbiol.">
        <title>The Global Catalogue of Microorganisms (GCM) 10K type strain sequencing project: providing services to taxonomists for standard genome sequencing and annotation.</title>
        <authorList>
            <consortium name="The Broad Institute Genomics Platform"/>
            <consortium name="The Broad Institute Genome Sequencing Center for Infectious Disease"/>
            <person name="Wu L."/>
            <person name="Ma J."/>
        </authorList>
    </citation>
    <scope>NUCLEOTIDE SEQUENCE [LARGE SCALE GENOMIC DNA]</scope>
    <source>
        <strain evidence="7">CGMCC 4.7304</strain>
    </source>
</reference>
<evidence type="ECO:0000256" key="4">
    <source>
        <dbReference type="PROSITE-ProRule" id="PRU00335"/>
    </source>
</evidence>
<keyword evidence="1" id="KW-0805">Transcription regulation</keyword>
<name>A0ABW0YVT9_9ACTN</name>
<dbReference type="PANTHER" id="PTHR30055">
    <property type="entry name" value="HTH-TYPE TRANSCRIPTIONAL REGULATOR RUTR"/>
    <property type="match status" value="1"/>
</dbReference>
<evidence type="ECO:0000313" key="6">
    <source>
        <dbReference type="EMBL" id="MFC5719647.1"/>
    </source>
</evidence>
<dbReference type="SUPFAM" id="SSF48498">
    <property type="entry name" value="Tetracyclin repressor-like, C-terminal domain"/>
    <property type="match status" value="1"/>
</dbReference>
<proteinExistence type="predicted"/>
<evidence type="ECO:0000256" key="1">
    <source>
        <dbReference type="ARBA" id="ARBA00023015"/>
    </source>
</evidence>
<evidence type="ECO:0000259" key="5">
    <source>
        <dbReference type="PROSITE" id="PS50977"/>
    </source>
</evidence>
<dbReference type="InterPro" id="IPR050109">
    <property type="entry name" value="HTH-type_TetR-like_transc_reg"/>
</dbReference>